<proteinExistence type="predicted"/>
<protein>
    <submittedName>
        <fullName evidence="1">Uncharacterized protein</fullName>
    </submittedName>
</protein>
<reference evidence="1 2" key="1">
    <citation type="journal article" date="2012" name="J. Bacteriol.">
        <title>Genome Sequence of the Filamentous Bacterium Fibrisoma limi BUZ 3T.</title>
        <authorList>
            <person name="Filippini M."/>
            <person name="Qi W."/>
            <person name="Jaenicke S."/>
            <person name="Goesmann A."/>
            <person name="Smits T.H."/>
            <person name="Bagheri H.C."/>
        </authorList>
    </citation>
    <scope>NUCLEOTIDE SEQUENCE [LARGE SCALE GENOMIC DNA]</scope>
    <source>
        <strain evidence="2">BUZ 3T</strain>
    </source>
</reference>
<name>I2GIG7_9BACT</name>
<keyword evidence="2" id="KW-1185">Reference proteome</keyword>
<dbReference type="AlphaFoldDB" id="I2GIG7"/>
<organism evidence="1 2">
    <name type="scientific">Fibrisoma limi BUZ 3</name>
    <dbReference type="NCBI Taxonomy" id="1185876"/>
    <lineage>
        <taxon>Bacteria</taxon>
        <taxon>Pseudomonadati</taxon>
        <taxon>Bacteroidota</taxon>
        <taxon>Cytophagia</taxon>
        <taxon>Cytophagales</taxon>
        <taxon>Spirosomataceae</taxon>
        <taxon>Fibrisoma</taxon>
    </lineage>
</organism>
<sequence length="35" mass="4194">MPDREHFLVRQGQRLISIGIDEVTCFWETKTALRF</sequence>
<dbReference type="EMBL" id="CAIT01000006">
    <property type="protein sequence ID" value="CCH53692.1"/>
    <property type="molecule type" value="Genomic_DNA"/>
</dbReference>
<gene>
    <name evidence="1" type="ORF">BN8_02806</name>
</gene>
<comment type="caution">
    <text evidence="1">The sequence shown here is derived from an EMBL/GenBank/DDBJ whole genome shotgun (WGS) entry which is preliminary data.</text>
</comment>
<evidence type="ECO:0000313" key="1">
    <source>
        <dbReference type="EMBL" id="CCH53692.1"/>
    </source>
</evidence>
<dbReference type="Proteomes" id="UP000009309">
    <property type="component" value="Unassembled WGS sequence"/>
</dbReference>
<evidence type="ECO:0000313" key="2">
    <source>
        <dbReference type="Proteomes" id="UP000009309"/>
    </source>
</evidence>
<accession>I2GIG7</accession>